<dbReference type="InterPro" id="IPR021862">
    <property type="entry name" value="DUF3472"/>
</dbReference>
<dbReference type="RefSeq" id="WP_317546440.1">
    <property type="nucleotide sequence ID" value="NZ_JAWLKB010000079.1"/>
</dbReference>
<dbReference type="Pfam" id="PF11958">
    <property type="entry name" value="DUF3472"/>
    <property type="match status" value="1"/>
</dbReference>
<sequence length="286" mass="29046">MKRLVGASIVAVGSVCALVGVASAAAPGASSIPAGNPQHFISYDVTPRTPVATIDSFHYTVAVDTPLSSDYVYYAQYQTFEKGGGYYSGIQPHPNGTAGVRFSLFGAGGVPLSSECRSGADGGNGVTCAIDVPYSRGTAYSFDITKSGSSSTATTWSGTITNDSTGVVTKMGSWSTPAAFGGLKSTTIGFIEKFSGIKTCGDIPDVSVKYSKVSFGNDNPSSGAKIWPSSNGGSGIYTCLGVTPAKSVSTVGQFNIASGDSTVSPVSPEPDPSTSILNQLGDIFGS</sequence>
<comment type="caution">
    <text evidence="2">The sequence shown here is derived from an EMBL/GenBank/DDBJ whole genome shotgun (WGS) entry which is preliminary data.</text>
</comment>
<name>A0ABU4C5H5_RHOGO</name>
<accession>A0ABU4C5H5</accession>
<keyword evidence="1" id="KW-0732">Signal</keyword>
<evidence type="ECO:0000313" key="3">
    <source>
        <dbReference type="Proteomes" id="UP001185927"/>
    </source>
</evidence>
<evidence type="ECO:0000256" key="1">
    <source>
        <dbReference type="SAM" id="SignalP"/>
    </source>
</evidence>
<reference evidence="2 3" key="1">
    <citation type="submission" date="2023-10" db="EMBL/GenBank/DDBJ databases">
        <title>Development of a sustainable strategy for remediation of hydrocarbon-contaminated territories based on the waste exchange concept.</title>
        <authorList>
            <person name="Krivoruchko A."/>
        </authorList>
    </citation>
    <scope>NUCLEOTIDE SEQUENCE [LARGE SCALE GENOMIC DNA]</scope>
    <source>
        <strain evidence="2 3">IEGM 1203</strain>
    </source>
</reference>
<evidence type="ECO:0000313" key="2">
    <source>
        <dbReference type="EMBL" id="MDV6271765.1"/>
    </source>
</evidence>
<proteinExistence type="predicted"/>
<dbReference type="Proteomes" id="UP001185927">
    <property type="component" value="Unassembled WGS sequence"/>
</dbReference>
<dbReference type="EMBL" id="JAWLKB010000079">
    <property type="protein sequence ID" value="MDV6271765.1"/>
    <property type="molecule type" value="Genomic_DNA"/>
</dbReference>
<feature type="signal peptide" evidence="1">
    <location>
        <begin position="1"/>
        <end position="24"/>
    </location>
</feature>
<feature type="chain" id="PRO_5046236354" evidence="1">
    <location>
        <begin position="25"/>
        <end position="286"/>
    </location>
</feature>
<gene>
    <name evidence="2" type="ORF">R3Q16_34840</name>
</gene>
<organism evidence="2 3">
    <name type="scientific">Rhodococcus globerulus</name>
    <dbReference type="NCBI Taxonomy" id="33008"/>
    <lineage>
        <taxon>Bacteria</taxon>
        <taxon>Bacillati</taxon>
        <taxon>Actinomycetota</taxon>
        <taxon>Actinomycetes</taxon>
        <taxon>Mycobacteriales</taxon>
        <taxon>Nocardiaceae</taxon>
        <taxon>Rhodococcus</taxon>
    </lineage>
</organism>
<keyword evidence="3" id="KW-1185">Reference proteome</keyword>
<protein>
    <submittedName>
        <fullName evidence="2">Uncharacterized protein</fullName>
    </submittedName>
</protein>